<evidence type="ECO:0000313" key="1">
    <source>
        <dbReference type="EMBL" id="KAF3945503.1"/>
    </source>
</evidence>
<comment type="caution">
    <text evidence="1">The sequence shown here is derived from an EMBL/GenBank/DDBJ whole genome shotgun (WGS) entry which is preliminary data.</text>
</comment>
<dbReference type="InterPro" id="IPR044974">
    <property type="entry name" value="Disease_R_plants"/>
</dbReference>
<evidence type="ECO:0000313" key="2">
    <source>
        <dbReference type="Proteomes" id="UP000737018"/>
    </source>
</evidence>
<dbReference type="GO" id="GO:0006952">
    <property type="term" value="P:defense response"/>
    <property type="evidence" value="ECO:0007669"/>
    <property type="project" value="InterPro"/>
</dbReference>
<proteinExistence type="predicted"/>
<dbReference type="AlphaFoldDB" id="A0A8J4QI36"/>
<dbReference type="PANTHER" id="PTHR11017">
    <property type="entry name" value="LEUCINE-RICH REPEAT-CONTAINING PROTEIN"/>
    <property type="match status" value="1"/>
</dbReference>
<dbReference type="OrthoDB" id="2018313at2759"/>
<keyword evidence="2" id="KW-1185">Reference proteome</keyword>
<accession>A0A8J4QI36</accession>
<sequence length="246" mass="28317">MFCIRGYHKNQEIPRLPQSIIYQMDRDIVQQEALKEDGEHSKLWCYEQALEIVIENMGADEIQSIILLSPESKPTNVQAKEKKFLEMENLTLIIGNVQFHEHLEFLPNGFTQLDWDKYPFPWRPSDFCPKKLVVLNMYLNLSVRYVNSFKSDLNLGDQNHVELFCEIKRRLTYWEMAPNIKAIGVHVECNCPQPQNGEAWGLSMDNYEARSCTCLCGAQTCCRCLKELGSVHSAGRAAVHSSNLES</sequence>
<dbReference type="Proteomes" id="UP000737018">
    <property type="component" value="Unassembled WGS sequence"/>
</dbReference>
<gene>
    <name evidence="1" type="ORF">CMV_028120</name>
</gene>
<dbReference type="EMBL" id="JRKL02012445">
    <property type="protein sequence ID" value="KAF3945503.1"/>
    <property type="molecule type" value="Genomic_DNA"/>
</dbReference>
<name>A0A8J4QI36_9ROSI</name>
<dbReference type="PANTHER" id="PTHR11017:SF479">
    <property type="entry name" value="DISEASE RESISTANCE PROTEIN (TIR-NBS-LRR CLASS) FAMILY"/>
    <property type="match status" value="1"/>
</dbReference>
<reference evidence="1" key="1">
    <citation type="submission" date="2020-03" db="EMBL/GenBank/DDBJ databases">
        <title>Castanea mollissima Vanexum genome sequencing.</title>
        <authorList>
            <person name="Staton M."/>
        </authorList>
    </citation>
    <scope>NUCLEOTIDE SEQUENCE</scope>
    <source>
        <tissue evidence="1">Leaf</tissue>
    </source>
</reference>
<organism evidence="1 2">
    <name type="scientific">Castanea mollissima</name>
    <name type="common">Chinese chestnut</name>
    <dbReference type="NCBI Taxonomy" id="60419"/>
    <lineage>
        <taxon>Eukaryota</taxon>
        <taxon>Viridiplantae</taxon>
        <taxon>Streptophyta</taxon>
        <taxon>Embryophyta</taxon>
        <taxon>Tracheophyta</taxon>
        <taxon>Spermatophyta</taxon>
        <taxon>Magnoliopsida</taxon>
        <taxon>eudicotyledons</taxon>
        <taxon>Gunneridae</taxon>
        <taxon>Pentapetalae</taxon>
        <taxon>rosids</taxon>
        <taxon>fabids</taxon>
        <taxon>Fagales</taxon>
        <taxon>Fagaceae</taxon>
        <taxon>Castanea</taxon>
    </lineage>
</organism>
<protein>
    <submittedName>
        <fullName evidence="1">Uncharacterized protein</fullName>
    </submittedName>
</protein>